<dbReference type="CDD" id="cd04301">
    <property type="entry name" value="NAT_SF"/>
    <property type="match status" value="1"/>
</dbReference>
<dbReference type="GO" id="GO:0006526">
    <property type="term" value="P:L-arginine biosynthetic process"/>
    <property type="evidence" value="ECO:0007669"/>
    <property type="project" value="InterPro"/>
</dbReference>
<dbReference type="RefSeq" id="WP_213513823.1">
    <property type="nucleotide sequence ID" value="NZ_BOSE01000001.1"/>
</dbReference>
<dbReference type="Gene3D" id="3.40.630.30">
    <property type="match status" value="1"/>
</dbReference>
<evidence type="ECO:0000313" key="4">
    <source>
        <dbReference type="EMBL" id="GIP15344.1"/>
    </source>
</evidence>
<dbReference type="SUPFAM" id="SSF55729">
    <property type="entry name" value="Acyl-CoA N-acyltransferases (Nat)"/>
    <property type="match status" value="1"/>
</dbReference>
<keyword evidence="5" id="KW-1185">Reference proteome</keyword>
<comment type="caution">
    <text evidence="4">The sequence shown here is derived from an EMBL/GenBank/DDBJ whole genome shotgun (WGS) entry which is preliminary data.</text>
</comment>
<dbReference type="EMBL" id="BOSE01000001">
    <property type="protein sequence ID" value="GIP15344.1"/>
    <property type="molecule type" value="Genomic_DNA"/>
</dbReference>
<proteinExistence type="predicted"/>
<dbReference type="Pfam" id="PF00583">
    <property type="entry name" value="Acetyltransf_1"/>
    <property type="match status" value="1"/>
</dbReference>
<feature type="domain" description="N-acetyltransferase" evidence="3">
    <location>
        <begin position="6"/>
        <end position="143"/>
    </location>
</feature>
<organism evidence="4 5">
    <name type="scientific">Paenibacillus montaniterrae</name>
    <dbReference type="NCBI Taxonomy" id="429341"/>
    <lineage>
        <taxon>Bacteria</taxon>
        <taxon>Bacillati</taxon>
        <taxon>Bacillota</taxon>
        <taxon>Bacilli</taxon>
        <taxon>Bacillales</taxon>
        <taxon>Paenibacillaceae</taxon>
        <taxon>Paenibacillus</taxon>
    </lineage>
</organism>
<evidence type="ECO:0000256" key="1">
    <source>
        <dbReference type="ARBA" id="ARBA00022679"/>
    </source>
</evidence>
<reference evidence="4" key="1">
    <citation type="submission" date="2021-03" db="EMBL/GenBank/DDBJ databases">
        <title>Antimicrobial resistance genes in bacteria isolated from Japanese honey, and their potential for conferring macrolide and lincosamide resistance in the American foulbrood pathogen Paenibacillus larvae.</title>
        <authorList>
            <person name="Okamoto M."/>
            <person name="Kumagai M."/>
            <person name="Kanamori H."/>
            <person name="Takamatsu D."/>
        </authorList>
    </citation>
    <scope>NUCLEOTIDE SEQUENCE</scope>
    <source>
        <strain evidence="4">J40TS1</strain>
    </source>
</reference>
<accession>A0A919YNI3</accession>
<dbReference type="GO" id="GO:0004042">
    <property type="term" value="F:L-glutamate N-acetyltransferase activity"/>
    <property type="evidence" value="ECO:0007669"/>
    <property type="project" value="InterPro"/>
</dbReference>
<keyword evidence="2" id="KW-0012">Acyltransferase</keyword>
<dbReference type="InterPro" id="IPR010167">
    <property type="entry name" value="NH2A_AcTrfase"/>
</dbReference>
<name>A0A919YNI3_9BACL</name>
<dbReference type="InterPro" id="IPR000182">
    <property type="entry name" value="GNAT_dom"/>
</dbReference>
<sequence>MQTLHVLCRNAKADDVESLYNLINGYAEKGIMLPRSREALLKNIDTFVIAEIDGKFVGCGALTRLGDDLVEIRSLGMSEGYKGYGIGGLLVERLIENAQKQGISKIMALTYAVSFFVRNGFEVVEKEIFPEKVWTDCMSCPKRHACDEIAVMKKIL</sequence>
<dbReference type="AlphaFoldDB" id="A0A919YNI3"/>
<dbReference type="PROSITE" id="PS51186">
    <property type="entry name" value="GNAT"/>
    <property type="match status" value="1"/>
</dbReference>
<evidence type="ECO:0000313" key="5">
    <source>
        <dbReference type="Proteomes" id="UP000683139"/>
    </source>
</evidence>
<keyword evidence="1" id="KW-0808">Transferase</keyword>
<dbReference type="PANTHER" id="PTHR30602:SF12">
    <property type="entry name" value="AMINO-ACID ACETYLTRANSFERASE NAGS1, CHLOROPLASTIC-RELATED"/>
    <property type="match status" value="1"/>
</dbReference>
<gene>
    <name evidence="4" type="ORF">J40TS1_09860</name>
</gene>
<evidence type="ECO:0000259" key="3">
    <source>
        <dbReference type="PROSITE" id="PS51186"/>
    </source>
</evidence>
<dbReference type="Proteomes" id="UP000683139">
    <property type="component" value="Unassembled WGS sequence"/>
</dbReference>
<protein>
    <submittedName>
        <fullName evidence="4">Acetyltransferase</fullName>
    </submittedName>
</protein>
<dbReference type="InterPro" id="IPR016181">
    <property type="entry name" value="Acyl_CoA_acyltransferase"/>
</dbReference>
<evidence type="ECO:0000256" key="2">
    <source>
        <dbReference type="ARBA" id="ARBA00023315"/>
    </source>
</evidence>
<dbReference type="GO" id="GO:0005737">
    <property type="term" value="C:cytoplasm"/>
    <property type="evidence" value="ECO:0007669"/>
    <property type="project" value="InterPro"/>
</dbReference>
<dbReference type="NCBIfam" id="NF005840">
    <property type="entry name" value="PRK07757.1"/>
    <property type="match status" value="1"/>
</dbReference>
<dbReference type="PANTHER" id="PTHR30602">
    <property type="entry name" value="AMINO-ACID ACETYLTRANSFERASE"/>
    <property type="match status" value="1"/>
</dbReference>